<feature type="region of interest" description="Disordered" evidence="1">
    <location>
        <begin position="142"/>
        <end position="161"/>
    </location>
</feature>
<dbReference type="OrthoDB" id="425619at2759"/>
<dbReference type="EMBL" id="VTPC01027812">
    <property type="protein sequence ID" value="KAF2891580.1"/>
    <property type="molecule type" value="Genomic_DNA"/>
</dbReference>
<accession>A0A8K0CYC0</accession>
<proteinExistence type="predicted"/>
<evidence type="ECO:0000313" key="3">
    <source>
        <dbReference type="Proteomes" id="UP000801492"/>
    </source>
</evidence>
<dbReference type="AlphaFoldDB" id="A0A8K0CYC0"/>
<evidence type="ECO:0000256" key="1">
    <source>
        <dbReference type="SAM" id="MobiDB-lite"/>
    </source>
</evidence>
<organism evidence="2 3">
    <name type="scientific">Ignelater luminosus</name>
    <name type="common">Cucubano</name>
    <name type="synonym">Pyrophorus luminosus</name>
    <dbReference type="NCBI Taxonomy" id="2038154"/>
    <lineage>
        <taxon>Eukaryota</taxon>
        <taxon>Metazoa</taxon>
        <taxon>Ecdysozoa</taxon>
        <taxon>Arthropoda</taxon>
        <taxon>Hexapoda</taxon>
        <taxon>Insecta</taxon>
        <taxon>Pterygota</taxon>
        <taxon>Neoptera</taxon>
        <taxon>Endopterygota</taxon>
        <taxon>Coleoptera</taxon>
        <taxon>Polyphaga</taxon>
        <taxon>Elateriformia</taxon>
        <taxon>Elateroidea</taxon>
        <taxon>Elateridae</taxon>
        <taxon>Agrypninae</taxon>
        <taxon>Pyrophorini</taxon>
        <taxon>Ignelater</taxon>
    </lineage>
</organism>
<evidence type="ECO:0000313" key="2">
    <source>
        <dbReference type="EMBL" id="KAF2891580.1"/>
    </source>
</evidence>
<protein>
    <submittedName>
        <fullName evidence="2">Uncharacterized protein</fullName>
    </submittedName>
</protein>
<keyword evidence="3" id="KW-1185">Reference proteome</keyword>
<sequence>MYTADVLSCFCLKQQVPEDPDVCDVVHCLEAKYSITQNRSADIKAKTNSKALSRTQRNSIITTHYLRNHIQHELISVLGSKVKAEIVNLLKSSKYYVIILDCVPAIGVIDAENYVVEITPYLNLFATVLKEYRKHLENQEYRQKEQTYQHRRNVPPFQPGD</sequence>
<comment type="caution">
    <text evidence="2">The sequence shown here is derived from an EMBL/GenBank/DDBJ whole genome shotgun (WGS) entry which is preliminary data.</text>
</comment>
<dbReference type="Proteomes" id="UP000801492">
    <property type="component" value="Unassembled WGS sequence"/>
</dbReference>
<gene>
    <name evidence="2" type="ORF">ILUMI_14593</name>
</gene>
<reference evidence="2" key="1">
    <citation type="submission" date="2019-08" db="EMBL/GenBank/DDBJ databases">
        <title>The genome of the North American firefly Photinus pyralis.</title>
        <authorList>
            <consortium name="Photinus pyralis genome working group"/>
            <person name="Fallon T.R."/>
            <person name="Sander Lower S.E."/>
            <person name="Weng J.-K."/>
        </authorList>
    </citation>
    <scope>NUCLEOTIDE SEQUENCE</scope>
    <source>
        <strain evidence="2">TRF0915ILg1</strain>
        <tissue evidence="2">Whole body</tissue>
    </source>
</reference>
<name>A0A8K0CYC0_IGNLU</name>